<dbReference type="PANTHER" id="PTHR45990:SF1">
    <property type="entry name" value="DNA REPAIR PROTEIN REV1"/>
    <property type="match status" value="1"/>
</dbReference>
<dbReference type="GO" id="GO:0017125">
    <property type="term" value="F:deoxycytidyl transferase activity"/>
    <property type="evidence" value="ECO:0007669"/>
    <property type="project" value="TreeGrafter"/>
</dbReference>
<dbReference type="PANTHER" id="PTHR45990">
    <property type="entry name" value="DNA REPAIR PROTEIN REV1"/>
    <property type="match status" value="1"/>
</dbReference>
<keyword evidence="5" id="KW-0237">DNA synthesis</keyword>
<feature type="domain" description="BRCT" evidence="15">
    <location>
        <begin position="50"/>
        <end position="137"/>
    </location>
</feature>
<dbReference type="PROSITE" id="PS50172">
    <property type="entry name" value="BRCT"/>
    <property type="match status" value="1"/>
</dbReference>
<dbReference type="CDD" id="cd17719">
    <property type="entry name" value="BRCT_Rev1"/>
    <property type="match status" value="1"/>
</dbReference>
<name>A0A075A777_OPIVI</name>
<dbReference type="Gene3D" id="3.30.1490.100">
    <property type="entry name" value="DNA polymerase, Y-family, little finger domain"/>
    <property type="match status" value="1"/>
</dbReference>
<dbReference type="GO" id="GO:0046872">
    <property type="term" value="F:metal ion binding"/>
    <property type="evidence" value="ECO:0007669"/>
    <property type="project" value="UniProtKB-KW"/>
</dbReference>
<dbReference type="InterPro" id="IPR043502">
    <property type="entry name" value="DNA/RNA_pol_sf"/>
</dbReference>
<evidence type="ECO:0000256" key="7">
    <source>
        <dbReference type="ARBA" id="ARBA00022695"/>
    </source>
</evidence>
<evidence type="ECO:0000259" key="17">
    <source>
        <dbReference type="PROSITE" id="PS50878"/>
    </source>
</evidence>
<reference evidence="18 19" key="1">
    <citation type="submission" date="2013-11" db="EMBL/GenBank/DDBJ databases">
        <title>Opisthorchis viverrini - life in the bile duct.</title>
        <authorList>
            <person name="Young N.D."/>
            <person name="Nagarajan N."/>
            <person name="Lin S.J."/>
            <person name="Korhonen P.K."/>
            <person name="Jex A.R."/>
            <person name="Hall R.S."/>
            <person name="Safavi-Hemami H."/>
            <person name="Kaewkong W."/>
            <person name="Bertrand D."/>
            <person name="Gao S."/>
            <person name="Seet Q."/>
            <person name="Wongkham S."/>
            <person name="Teh B.T."/>
            <person name="Wongkham C."/>
            <person name="Intapan P.M."/>
            <person name="Maleewong W."/>
            <person name="Yang X."/>
            <person name="Hu M."/>
            <person name="Wang Z."/>
            <person name="Hofmann A."/>
            <person name="Sternberg P.W."/>
            <person name="Tan P."/>
            <person name="Wang J."/>
            <person name="Gasser R.B."/>
        </authorList>
    </citation>
    <scope>NUCLEOTIDE SEQUENCE [LARGE SCALE GENOMIC DNA]</scope>
</reference>
<feature type="compositionally biased region" description="Basic residues" evidence="14">
    <location>
        <begin position="1393"/>
        <end position="1402"/>
    </location>
</feature>
<keyword evidence="7" id="KW-0548">Nucleotidyltransferase</keyword>
<dbReference type="PROSITE" id="PS50173">
    <property type="entry name" value="UMUC"/>
    <property type="match status" value="2"/>
</dbReference>
<evidence type="ECO:0000256" key="14">
    <source>
        <dbReference type="SAM" id="MobiDB-lite"/>
    </source>
</evidence>
<proteinExistence type="inferred from homology"/>
<dbReference type="GO" id="GO:0070987">
    <property type="term" value="P:error-free translesion synthesis"/>
    <property type="evidence" value="ECO:0007669"/>
    <property type="project" value="TreeGrafter"/>
</dbReference>
<dbReference type="GO" id="GO:0005634">
    <property type="term" value="C:nucleus"/>
    <property type="evidence" value="ECO:0007669"/>
    <property type="project" value="UniProtKB-SubCell"/>
</dbReference>
<comment type="similarity">
    <text evidence="3">Belongs to the DNA polymerase type-Y family.</text>
</comment>
<dbReference type="CTD" id="20316475"/>
<evidence type="ECO:0000256" key="11">
    <source>
        <dbReference type="ARBA" id="ARBA00023125"/>
    </source>
</evidence>
<evidence type="ECO:0000256" key="9">
    <source>
        <dbReference type="ARBA" id="ARBA00022763"/>
    </source>
</evidence>
<evidence type="ECO:0000256" key="1">
    <source>
        <dbReference type="ARBA" id="ARBA00001946"/>
    </source>
</evidence>
<organism evidence="18 19">
    <name type="scientific">Opisthorchis viverrini</name>
    <name type="common">Southeast Asian liver fluke</name>
    <dbReference type="NCBI Taxonomy" id="6198"/>
    <lineage>
        <taxon>Eukaryota</taxon>
        <taxon>Metazoa</taxon>
        <taxon>Spiralia</taxon>
        <taxon>Lophotrochozoa</taxon>
        <taxon>Platyhelminthes</taxon>
        <taxon>Trematoda</taxon>
        <taxon>Digenea</taxon>
        <taxon>Opisthorchiida</taxon>
        <taxon>Opisthorchiata</taxon>
        <taxon>Opisthorchiidae</taxon>
        <taxon>Opisthorchis</taxon>
    </lineage>
</organism>
<feature type="region of interest" description="Disordered" evidence="14">
    <location>
        <begin position="1389"/>
        <end position="1409"/>
    </location>
</feature>
<dbReference type="InterPro" id="IPR017961">
    <property type="entry name" value="DNA_pol_Y-fam_little_finger"/>
</dbReference>
<comment type="subcellular location">
    <subcellularLocation>
        <location evidence="2">Nucleus</location>
    </subcellularLocation>
</comment>
<dbReference type="Pfam" id="PF00078">
    <property type="entry name" value="RVT_1"/>
    <property type="match status" value="1"/>
</dbReference>
<keyword evidence="12" id="KW-0234">DNA repair</keyword>
<dbReference type="GO" id="GO:0003684">
    <property type="term" value="F:damaged DNA binding"/>
    <property type="evidence" value="ECO:0007669"/>
    <property type="project" value="InterPro"/>
</dbReference>
<dbReference type="Pfam" id="PF00817">
    <property type="entry name" value="IMS"/>
    <property type="match status" value="2"/>
</dbReference>
<dbReference type="InterPro" id="IPR001126">
    <property type="entry name" value="UmuC"/>
</dbReference>
<protein>
    <recommendedName>
        <fullName evidence="4">DNA repair protein REV1</fullName>
    </recommendedName>
</protein>
<dbReference type="KEGG" id="ovi:T265_02287"/>
<dbReference type="FunFam" id="3.30.1490.100:FF:000001">
    <property type="entry name" value="DNA repair protein REV1"/>
    <property type="match status" value="1"/>
</dbReference>
<dbReference type="InterPro" id="IPR043128">
    <property type="entry name" value="Rev_trsase/Diguanyl_cyclase"/>
</dbReference>
<dbReference type="InterPro" id="IPR001357">
    <property type="entry name" value="BRCT_dom"/>
</dbReference>
<feature type="compositionally biased region" description="Polar residues" evidence="14">
    <location>
        <begin position="381"/>
        <end position="396"/>
    </location>
</feature>
<dbReference type="InterPro" id="IPR036775">
    <property type="entry name" value="DNA_pol_Y-fam_lit_finger_sf"/>
</dbReference>
<evidence type="ECO:0000256" key="5">
    <source>
        <dbReference type="ARBA" id="ARBA00022634"/>
    </source>
</evidence>
<keyword evidence="8" id="KW-0479">Metal-binding</keyword>
<keyword evidence="19" id="KW-1185">Reference proteome</keyword>
<dbReference type="STRING" id="6198.A0A075A777"/>
<feature type="region of interest" description="Disordered" evidence="14">
    <location>
        <begin position="381"/>
        <end position="405"/>
    </location>
</feature>
<dbReference type="Pfam" id="PF16589">
    <property type="entry name" value="BRCT_2"/>
    <property type="match status" value="1"/>
</dbReference>
<keyword evidence="11" id="KW-0238">DNA-binding</keyword>
<keyword evidence="9" id="KW-0227">DNA damage</keyword>
<dbReference type="Gene3D" id="3.40.50.10190">
    <property type="entry name" value="BRCT domain"/>
    <property type="match status" value="1"/>
</dbReference>
<evidence type="ECO:0000259" key="15">
    <source>
        <dbReference type="PROSITE" id="PS50172"/>
    </source>
</evidence>
<dbReference type="InterPro" id="IPR036420">
    <property type="entry name" value="BRCT_dom_sf"/>
</dbReference>
<dbReference type="GO" id="GO:0042276">
    <property type="term" value="P:error-prone translesion synthesis"/>
    <property type="evidence" value="ECO:0007669"/>
    <property type="project" value="TreeGrafter"/>
</dbReference>
<dbReference type="InterPro" id="IPR000477">
    <property type="entry name" value="RT_dom"/>
</dbReference>
<dbReference type="EMBL" id="KL596645">
    <property type="protein sequence ID" value="KER31520.1"/>
    <property type="molecule type" value="Genomic_DNA"/>
</dbReference>
<dbReference type="Gene3D" id="3.40.1170.60">
    <property type="match status" value="1"/>
</dbReference>
<evidence type="ECO:0000313" key="19">
    <source>
        <dbReference type="Proteomes" id="UP000054324"/>
    </source>
</evidence>
<dbReference type="RefSeq" id="XP_009164755.1">
    <property type="nucleotide sequence ID" value="XM_009166491.1"/>
</dbReference>
<evidence type="ECO:0000256" key="10">
    <source>
        <dbReference type="ARBA" id="ARBA00022842"/>
    </source>
</evidence>
<sequence length="1570" mass="172534">MYVRARRSLQSMHTGTIRQSIDNGWAEQGGYMRAKKSKLENQFRPEKEALQSDIFHGVSIYVNGYTDPPALELRDLIRAHGGQYSAYYSRSRVTHIIATRLPMGKVNKLTDQKIVSSAWIMESIKLNRLLPWQQFQLYAGRTGGVGQRRILVVPAVQDDAGPALRTDNSVRLASVLHATSRHMMPTSSGISKPIFKPRRSVYLAAFNILILKQAGQQAALASTLDLLGIDVWCVSATRIQNAITVVELPPPPNQSPLQLCAFGDPEAAVAGCAGVGIVLSHGVEVSLRLSAPVDAEASDGIGEHTMPEQHEAVISVDMANSGISESPKGKTGRRLQQMRLDACLSPPKKSTGNLPHLKPSGAISLKQLLQGSVRSIPISASNQKTIDSSSSENQTIPSPPHPTDTDAQLATFYARSRLHHLSSWANELRDLVQQLRDDPAYSESGFGEEWKRSVILQSTVDPSVVVTLRASQTRSSTKHTPPQHRVYFHIDMDCFFVSVSLRNRPELKDKPVAITHASSSGDDKTSIHRRSGVHSMSEVASCSYTARQTSGRVRVYGELSKSFRTQSGVRQGCPLSPFLFNFVIDEIMRRTLEGLQNPGVQIASEENLVDLEYADDIVLMFEEEEKAQVFLDELTKVIPSFGMHFAPTKCKVMLVDVQSLNTPLTIQGEVLEVVERFTYLGSCISSDCSVTDEVNARICKARAAFANLRHLWRQNGLSLNLKGRVYQATVRAVLLYGCETWPIRAADLRRLQVFDNRCLRTIARVGWCRRIRNEAVRKRVFGCVTGTSIEECVQHQKLRWLGHVLRMPNHRLPKRVLFSMPNSEWRKQRGGQPLTWQRSMKEITKRSGAIGATRLPGWGRRNPHCAWLETLQDMAANRCQWRSCCQFLSRLPDFTLNIQAVSCDELYADCTDLLSLDHIGSGSNCHQANLSGQEACLTQRIVNPLLLGSRLRSLVEERSGGCTASIGFGSSKLLARLATKKAKPNGQVWFLGVSGDQNPGNCAWRWAIEELNSSISDTSLPTAGLYSDCELTGSDAEWLSDLPLQELPGIGRVLVVKLATAFNVTTCGELMRGVTRGQLIDLVGRKTGERLYWLCRGRDPCDQLHVQKPCKSVSACMNYGIRLQTLADMEKLVRSLTTELVSRMSNTKLTQDSSVRGGVQGQNLTVRVFIRAPNAPQESAKFMGHGICKKASRMISLPEATADPQVIQRFTMSVLRQLCPDVKDLRGLGLQMNRLSMSTVDRCVNNPLAKPSSNTLSPPTASSVSPTSCPVIKEVPLKPAVISEPVISGAQASEVSHTPVRVRRRSLRLKRPNSSSGLPNPTVPSFNSMGSLSPLCVNTALTSNDPPRSADDIVVPSNISNPQLPDAEVSPNQYICRDVDCHVSPLPSSTPLPRKHAPRHVQPHSPLKGIGRVANNALSPIKPKTLASPGLLTQTGADTTGLFATKTMDQIKQIFANWITSEPCAGYIGSEEIGQLPYVTKPTQQMGCGQFIHRYNPSPKVAVPAAIASSNADKGNHASQEIAQPVRPTLPNSYPVIKHYAEKAIAIVIVRVTNHRPGAFIRGTRSNQGD</sequence>
<gene>
    <name evidence="18" type="ORF">T265_02287</name>
</gene>
<feature type="domain" description="UmuC" evidence="16">
    <location>
        <begin position="886"/>
        <end position="1051"/>
    </location>
</feature>
<dbReference type="SMART" id="SM00292">
    <property type="entry name" value="BRCT"/>
    <property type="match status" value="1"/>
</dbReference>
<dbReference type="GO" id="GO:0006281">
    <property type="term" value="P:DNA repair"/>
    <property type="evidence" value="ECO:0007669"/>
    <property type="project" value="UniProtKB-KW"/>
</dbReference>
<dbReference type="GeneID" id="20316475"/>
<dbReference type="FunFam" id="3.40.50.10190:FF:000011">
    <property type="entry name" value="DNA repair protein REV1"/>
    <property type="match status" value="1"/>
</dbReference>
<evidence type="ECO:0000259" key="16">
    <source>
        <dbReference type="PROSITE" id="PS50173"/>
    </source>
</evidence>
<dbReference type="Proteomes" id="UP000054324">
    <property type="component" value="Unassembled WGS sequence"/>
</dbReference>
<evidence type="ECO:0000256" key="13">
    <source>
        <dbReference type="ARBA" id="ARBA00023242"/>
    </source>
</evidence>
<dbReference type="Gene3D" id="6.10.250.1490">
    <property type="match status" value="1"/>
</dbReference>
<evidence type="ECO:0000256" key="3">
    <source>
        <dbReference type="ARBA" id="ARBA00010945"/>
    </source>
</evidence>
<keyword evidence="13" id="KW-0539">Nucleus</keyword>
<dbReference type="Pfam" id="PF21999">
    <property type="entry name" value="IMS_HHH_1"/>
    <property type="match status" value="1"/>
</dbReference>
<dbReference type="PROSITE" id="PS50878">
    <property type="entry name" value="RT_POL"/>
    <property type="match status" value="1"/>
</dbReference>
<evidence type="ECO:0000256" key="8">
    <source>
        <dbReference type="ARBA" id="ARBA00022723"/>
    </source>
</evidence>
<evidence type="ECO:0000313" key="18">
    <source>
        <dbReference type="EMBL" id="KER31520.1"/>
    </source>
</evidence>
<dbReference type="InterPro" id="IPR053848">
    <property type="entry name" value="IMS_HHH_1"/>
</dbReference>
<accession>A0A075A777</accession>
<dbReference type="SUPFAM" id="SSF52113">
    <property type="entry name" value="BRCT domain"/>
    <property type="match status" value="1"/>
</dbReference>
<comment type="cofactor">
    <cofactor evidence="1">
        <name>Mg(2+)</name>
        <dbReference type="ChEBI" id="CHEBI:18420"/>
    </cofactor>
</comment>
<keyword evidence="10" id="KW-0460">Magnesium</keyword>
<dbReference type="Gene3D" id="3.30.70.270">
    <property type="match status" value="2"/>
</dbReference>
<dbReference type="Gene3D" id="1.10.150.20">
    <property type="entry name" value="5' to 3' exonuclease, C-terminal subdomain"/>
    <property type="match status" value="1"/>
</dbReference>
<evidence type="ECO:0000256" key="2">
    <source>
        <dbReference type="ARBA" id="ARBA00004123"/>
    </source>
</evidence>
<feature type="domain" description="UmuC" evidence="16">
    <location>
        <begin position="487"/>
        <end position="552"/>
    </location>
</feature>
<keyword evidence="6" id="KW-0808">Transferase</keyword>
<feature type="domain" description="Reverse transcriptase" evidence="17">
    <location>
        <begin position="380"/>
        <end position="684"/>
    </location>
</feature>
<dbReference type="Pfam" id="PF11799">
    <property type="entry name" value="IMS_C"/>
    <property type="match status" value="1"/>
</dbReference>
<dbReference type="GO" id="GO:0003887">
    <property type="term" value="F:DNA-directed DNA polymerase activity"/>
    <property type="evidence" value="ECO:0007669"/>
    <property type="project" value="InterPro"/>
</dbReference>
<dbReference type="OrthoDB" id="427711at2759"/>
<dbReference type="SUPFAM" id="SSF56672">
    <property type="entry name" value="DNA/RNA polymerases"/>
    <property type="match status" value="3"/>
</dbReference>
<evidence type="ECO:0000256" key="4">
    <source>
        <dbReference type="ARBA" id="ARBA00020399"/>
    </source>
</evidence>
<evidence type="ECO:0000256" key="12">
    <source>
        <dbReference type="ARBA" id="ARBA00023204"/>
    </source>
</evidence>
<evidence type="ECO:0000256" key="6">
    <source>
        <dbReference type="ARBA" id="ARBA00022679"/>
    </source>
</evidence>